<keyword evidence="1 4" id="KW-0805">Transcription regulation</keyword>
<name>B1YCV8_PYRNV</name>
<dbReference type="CDD" id="cd00093">
    <property type="entry name" value="HTH_XRE"/>
    <property type="match status" value="1"/>
</dbReference>
<keyword evidence="2 4" id="KW-0238">DNA-binding</keyword>
<dbReference type="HAMAP" id="MF_00584">
    <property type="entry name" value="HTH_type_cro_C1"/>
    <property type="match status" value="1"/>
</dbReference>
<dbReference type="RefSeq" id="WP_012350041.1">
    <property type="nucleotide sequence ID" value="NC_010525.1"/>
</dbReference>
<dbReference type="InterPro" id="IPR001387">
    <property type="entry name" value="Cro/C1-type_HTH"/>
</dbReference>
<dbReference type="EMBL" id="CP001014">
    <property type="protein sequence ID" value="ACB39621.1"/>
    <property type="molecule type" value="Genomic_DNA"/>
</dbReference>
<dbReference type="Gene3D" id="1.10.260.40">
    <property type="entry name" value="lambda repressor-like DNA-binding domains"/>
    <property type="match status" value="1"/>
</dbReference>
<dbReference type="eggNOG" id="arCOG04152">
    <property type="taxonomic scope" value="Archaea"/>
</dbReference>
<dbReference type="AlphaFoldDB" id="B1YCV8"/>
<dbReference type="STRING" id="444157.Tneu_0682"/>
<dbReference type="Pfam" id="PF26553">
    <property type="entry name" value="PDDEXK_19"/>
    <property type="match status" value="1"/>
</dbReference>
<dbReference type="Proteomes" id="UP000001694">
    <property type="component" value="Chromosome"/>
</dbReference>
<dbReference type="GeneID" id="6165408"/>
<dbReference type="SUPFAM" id="SSF47413">
    <property type="entry name" value="lambda repressor-like DNA-binding domains"/>
    <property type="match status" value="1"/>
</dbReference>
<protein>
    <recommendedName>
        <fullName evidence="4">Putative HTH-type transcriptional regulatory protein Tneu_0682</fullName>
    </recommendedName>
</protein>
<evidence type="ECO:0000313" key="7">
    <source>
        <dbReference type="Proteomes" id="UP000001694"/>
    </source>
</evidence>
<evidence type="ECO:0000256" key="4">
    <source>
        <dbReference type="HAMAP-Rule" id="MF_00584"/>
    </source>
</evidence>
<dbReference type="HOGENOM" id="CLU_1113915_0_0_2"/>
<dbReference type="PROSITE" id="PS50943">
    <property type="entry name" value="HTH_CROC1"/>
    <property type="match status" value="1"/>
</dbReference>
<evidence type="ECO:0000259" key="5">
    <source>
        <dbReference type="PROSITE" id="PS50943"/>
    </source>
</evidence>
<gene>
    <name evidence="6" type="ordered locus">Tneu_0682</name>
</gene>
<evidence type="ECO:0000256" key="3">
    <source>
        <dbReference type="ARBA" id="ARBA00023163"/>
    </source>
</evidence>
<dbReference type="InterPro" id="IPR059051">
    <property type="entry name" value="MTH_967_PDDEXK"/>
</dbReference>
<dbReference type="KEGG" id="tne:Tneu_0682"/>
<dbReference type="Pfam" id="PF01381">
    <property type="entry name" value="HTH_3"/>
    <property type="match status" value="1"/>
</dbReference>
<keyword evidence="7" id="KW-1185">Reference proteome</keyword>
<dbReference type="GO" id="GO:0003700">
    <property type="term" value="F:DNA-binding transcription factor activity"/>
    <property type="evidence" value="ECO:0007669"/>
    <property type="project" value="UniProtKB-UniRule"/>
</dbReference>
<dbReference type="InterPro" id="IPR020886">
    <property type="entry name" value="MTH_967-like"/>
</dbReference>
<dbReference type="InterPro" id="IPR010982">
    <property type="entry name" value="Lambda_DNA-bd_dom_sf"/>
</dbReference>
<sequence>MEKLLEATLNIVRNMGEELFIDTSRPYAYTLVAKFGSKKYIMRVASDADQIPTSAVRDLKILSAHTDATSVCLVSGVRGQILQRGVVYVKDNVVFLSLSTFTDALGGRLPAFKLGRGSVTAVINGEELRRRREGAGLSLGALAAELGVTRETVYRYERGEIEAPLRVAQKLISMFGEEVVKKFDVEGKPKIEPEELKSREEGRGTYKLLESHPDAVKVEDGVVFISRDRERYRKTVELAYALGADVETA</sequence>
<feature type="domain" description="HTH cro/C1-type" evidence="5">
    <location>
        <begin position="128"/>
        <end position="182"/>
    </location>
</feature>
<accession>B1YCV8</accession>
<dbReference type="SMART" id="SM00530">
    <property type="entry name" value="HTH_XRE"/>
    <property type="match status" value="1"/>
</dbReference>
<dbReference type="GO" id="GO:0003677">
    <property type="term" value="F:DNA binding"/>
    <property type="evidence" value="ECO:0007669"/>
    <property type="project" value="UniProtKB-KW"/>
</dbReference>
<reference evidence="6" key="1">
    <citation type="submission" date="2008-03" db="EMBL/GenBank/DDBJ databases">
        <title>Complete sequence of Thermoproteus neutrophilus V24Sta.</title>
        <authorList>
            <consortium name="US DOE Joint Genome Institute"/>
            <person name="Copeland A."/>
            <person name="Lucas S."/>
            <person name="Lapidus A."/>
            <person name="Glavina del Rio T."/>
            <person name="Dalin E."/>
            <person name="Tice H."/>
            <person name="Bruce D."/>
            <person name="Goodwin L."/>
            <person name="Pitluck S."/>
            <person name="Sims D."/>
            <person name="Brettin T."/>
            <person name="Detter J.C."/>
            <person name="Han C."/>
            <person name="Kuske C.R."/>
            <person name="Schmutz J."/>
            <person name="Larimer F."/>
            <person name="Land M."/>
            <person name="Hauser L."/>
            <person name="Kyrpides N."/>
            <person name="Mikhailova N."/>
            <person name="Biddle J.F."/>
            <person name="Zhang Z."/>
            <person name="Fitz-Gibbon S.T."/>
            <person name="Lowe T.M."/>
            <person name="Saltikov C."/>
            <person name="House C.H."/>
            <person name="Richardson P."/>
        </authorList>
    </citation>
    <scope>NUCLEOTIDE SEQUENCE [LARGE SCALE GENOMIC DNA]</scope>
    <source>
        <strain evidence="6">V24Sta</strain>
    </source>
</reference>
<dbReference type="OrthoDB" id="31424at2157"/>
<organism evidence="6 7">
    <name type="scientific">Pyrobaculum neutrophilum (strain DSM 2338 / JCM 9278 / NBRC 100436 / V24Sta)</name>
    <name type="common">Thermoproteus neutrophilus</name>
    <dbReference type="NCBI Taxonomy" id="444157"/>
    <lineage>
        <taxon>Archaea</taxon>
        <taxon>Thermoproteota</taxon>
        <taxon>Thermoprotei</taxon>
        <taxon>Thermoproteales</taxon>
        <taxon>Thermoproteaceae</taxon>
        <taxon>Pyrobaculum</taxon>
    </lineage>
</organism>
<evidence type="ECO:0000313" key="6">
    <source>
        <dbReference type="EMBL" id="ACB39621.1"/>
    </source>
</evidence>
<evidence type="ECO:0000256" key="1">
    <source>
        <dbReference type="ARBA" id="ARBA00023015"/>
    </source>
</evidence>
<evidence type="ECO:0000256" key="2">
    <source>
        <dbReference type="ARBA" id="ARBA00023125"/>
    </source>
</evidence>
<keyword evidence="3 4" id="KW-0804">Transcription</keyword>
<proteinExistence type="inferred from homology"/>